<dbReference type="PANTHER" id="PTHR42188:SF1">
    <property type="entry name" value="23S RRNA-SPECIFIC ENDONUCLEASE VAPC20"/>
    <property type="match status" value="1"/>
</dbReference>
<dbReference type="KEGG" id="wna:KA717_11485"/>
<dbReference type="AlphaFoldDB" id="A0A977PYZ7"/>
<protein>
    <submittedName>
        <fullName evidence="2">PIN domain-containing protein</fullName>
    </submittedName>
</protein>
<dbReference type="InterPro" id="IPR039018">
    <property type="entry name" value="VapC20-like"/>
</dbReference>
<sequence>MNERDQYHQQALNLADLYEQYLLVITDAVFLEIANALARNYKQEAIQVIEDLTSSENVEIVRLTPELFERAFDLYKKRQDKSWGLVDCLSFIIMQDKNINFALSFDQHFIQAGFQLPTSPNR</sequence>
<dbReference type="Proteomes" id="UP001065613">
    <property type="component" value="Chromosome"/>
</dbReference>
<dbReference type="SUPFAM" id="SSF88723">
    <property type="entry name" value="PIN domain-like"/>
    <property type="match status" value="1"/>
</dbReference>
<evidence type="ECO:0000313" key="2">
    <source>
        <dbReference type="EMBL" id="UXE64631.1"/>
    </source>
</evidence>
<dbReference type="InterPro" id="IPR029060">
    <property type="entry name" value="PIN-like_dom_sf"/>
</dbReference>
<dbReference type="InterPro" id="IPR002716">
    <property type="entry name" value="PIN_dom"/>
</dbReference>
<organism evidence="2">
    <name type="scientific">Woronichinia naegeliana WA131</name>
    <dbReference type="NCBI Taxonomy" id="2824559"/>
    <lineage>
        <taxon>Bacteria</taxon>
        <taxon>Bacillati</taxon>
        <taxon>Cyanobacteriota</taxon>
        <taxon>Cyanophyceae</taxon>
        <taxon>Synechococcales</taxon>
        <taxon>Coelosphaeriaceae</taxon>
        <taxon>Woronichinia</taxon>
    </lineage>
</organism>
<dbReference type="EMBL" id="CP073041">
    <property type="protein sequence ID" value="UXE64631.1"/>
    <property type="molecule type" value="Genomic_DNA"/>
</dbReference>
<accession>A0A977PYZ7</accession>
<name>A0A977PYZ7_9CYAN</name>
<dbReference type="GO" id="GO:0004521">
    <property type="term" value="F:RNA endonuclease activity"/>
    <property type="evidence" value="ECO:0007669"/>
    <property type="project" value="InterPro"/>
</dbReference>
<proteinExistence type="predicted"/>
<dbReference type="Gene3D" id="3.40.50.1010">
    <property type="entry name" value="5'-nuclease"/>
    <property type="match status" value="1"/>
</dbReference>
<gene>
    <name evidence="2" type="ORF">KA717_11485</name>
</gene>
<evidence type="ECO:0000259" key="1">
    <source>
        <dbReference type="Pfam" id="PF01850"/>
    </source>
</evidence>
<dbReference type="GO" id="GO:0016075">
    <property type="term" value="P:rRNA catabolic process"/>
    <property type="evidence" value="ECO:0007669"/>
    <property type="project" value="TreeGrafter"/>
</dbReference>
<dbReference type="PANTHER" id="PTHR42188">
    <property type="entry name" value="23S RRNA-SPECIFIC ENDONUCLEASE VAPC20"/>
    <property type="match status" value="1"/>
</dbReference>
<feature type="domain" description="PIN" evidence="1">
    <location>
        <begin position="13"/>
        <end position="113"/>
    </location>
</feature>
<reference evidence="2" key="1">
    <citation type="submission" date="2021-04" db="EMBL/GenBank/DDBJ databases">
        <title>Genome sequence of Woronichinia naegeliana from Washington state freshwater lake bloom.</title>
        <authorList>
            <person name="Dreher T.W."/>
        </authorList>
    </citation>
    <scope>NUCLEOTIDE SEQUENCE</scope>
    <source>
        <strain evidence="2">WA131</strain>
    </source>
</reference>
<dbReference type="Pfam" id="PF01850">
    <property type="entry name" value="PIN"/>
    <property type="match status" value="1"/>
</dbReference>